<organism evidence="2 3">
    <name type="scientific">Morella rubra</name>
    <name type="common">Chinese bayberry</name>
    <dbReference type="NCBI Taxonomy" id="262757"/>
    <lineage>
        <taxon>Eukaryota</taxon>
        <taxon>Viridiplantae</taxon>
        <taxon>Streptophyta</taxon>
        <taxon>Embryophyta</taxon>
        <taxon>Tracheophyta</taxon>
        <taxon>Spermatophyta</taxon>
        <taxon>Magnoliopsida</taxon>
        <taxon>eudicotyledons</taxon>
        <taxon>Gunneridae</taxon>
        <taxon>Pentapetalae</taxon>
        <taxon>rosids</taxon>
        <taxon>fabids</taxon>
        <taxon>Fagales</taxon>
        <taxon>Myricaceae</taxon>
        <taxon>Morella</taxon>
    </lineage>
</organism>
<reference evidence="2" key="3">
    <citation type="submission" date="2019-09" db="EMBL/GenBank/DDBJ databases">
        <authorList>
            <person name="Gao Z."/>
        </authorList>
    </citation>
    <scope>NUCLEOTIDE SEQUENCE</scope>
    <source>
        <tissue evidence="2">Leaves</tissue>
    </source>
</reference>
<reference evidence="2" key="1">
    <citation type="submission" date="2018-07" db="EMBL/GenBank/DDBJ databases">
        <authorList>
            <person name="Gao Z.-S."/>
            <person name="Jia H.-M."/>
            <person name="Jia H.-J."/>
            <person name="Cai Q.-L."/>
            <person name="Wang Y."/>
            <person name="Zhao H.-B."/>
        </authorList>
    </citation>
    <scope>NUCLEOTIDE SEQUENCE</scope>
    <source>
        <tissue evidence="2">Leaves</tissue>
    </source>
</reference>
<proteinExistence type="predicted"/>
<evidence type="ECO:0000313" key="3">
    <source>
        <dbReference type="Proteomes" id="UP000516437"/>
    </source>
</evidence>
<keyword evidence="2" id="KW-0689">Ribosomal protein</keyword>
<dbReference type="EMBL" id="RXIC02000023">
    <property type="protein sequence ID" value="KAB1212482.1"/>
    <property type="molecule type" value="Genomic_DNA"/>
</dbReference>
<dbReference type="Proteomes" id="UP000516437">
    <property type="component" value="Chromosome 5"/>
</dbReference>
<evidence type="ECO:0000313" key="1">
    <source>
        <dbReference type="EMBL" id="KAB1212482.1"/>
    </source>
</evidence>
<accession>A0A6A1VJ89</accession>
<dbReference type="OrthoDB" id="2436667at2759"/>
<comment type="caution">
    <text evidence="2">The sequence shown here is derived from an EMBL/GenBank/DDBJ whole genome shotgun (WGS) entry which is preliminary data.</text>
</comment>
<gene>
    <name evidence="1" type="ORF">CJ030_MR5G001016</name>
    <name evidence="2" type="ORF">CJ030_MR5G010201</name>
</gene>
<evidence type="ECO:0000313" key="2">
    <source>
        <dbReference type="EMBL" id="KAB1212901.1"/>
    </source>
</evidence>
<reference evidence="2 3" key="2">
    <citation type="journal article" date="2019" name="Plant Biotechnol. J.">
        <title>The red bayberry genome and genetic basis of sex determination.</title>
        <authorList>
            <person name="Jia H.M."/>
            <person name="Jia H.J."/>
            <person name="Cai Q.L."/>
            <person name="Wang Y."/>
            <person name="Zhao H.B."/>
            <person name="Yang W.F."/>
            <person name="Wang G.Y."/>
            <person name="Li Y.H."/>
            <person name="Zhan D.L."/>
            <person name="Shen Y.T."/>
            <person name="Niu Q.F."/>
            <person name="Chang L."/>
            <person name="Qiu J."/>
            <person name="Zhao L."/>
            <person name="Xie H.B."/>
            <person name="Fu W.Y."/>
            <person name="Jin J."/>
            <person name="Li X.W."/>
            <person name="Jiao Y."/>
            <person name="Zhou C.C."/>
            <person name="Tu T."/>
            <person name="Chai C.Y."/>
            <person name="Gao J.L."/>
            <person name="Fan L.J."/>
            <person name="van de Weg E."/>
            <person name="Wang J.Y."/>
            <person name="Gao Z.S."/>
        </authorList>
    </citation>
    <scope>NUCLEOTIDE SEQUENCE [LARGE SCALE GENOMIC DNA]</scope>
    <source>
        <tissue evidence="2">Leaves</tissue>
    </source>
</reference>
<name>A0A6A1VJ89_9ROSI</name>
<dbReference type="GO" id="GO:0005840">
    <property type="term" value="C:ribosome"/>
    <property type="evidence" value="ECO:0007669"/>
    <property type="project" value="UniProtKB-KW"/>
</dbReference>
<sequence>MYHKMGLWAIKAKNGRAFPSHEAKPKTLTPAEKPPKYYPFEDIKKPLLNKWKPQPTKLREPSSRHVASDCCSIKSAVIRSMCTGLAFPCELILIEDDDEAVEEEMLMQRSMLMVHTRREILVGH</sequence>
<keyword evidence="3" id="KW-1185">Reference proteome</keyword>
<keyword evidence="2" id="KW-0687">Ribonucleoprotein</keyword>
<dbReference type="AlphaFoldDB" id="A0A6A1VJ89"/>
<dbReference type="EMBL" id="RXIC02000023">
    <property type="protein sequence ID" value="KAB1212901.1"/>
    <property type="molecule type" value="Genomic_DNA"/>
</dbReference>
<protein>
    <submittedName>
        <fullName evidence="2">60S ribosomal protein L6-1</fullName>
    </submittedName>
</protein>